<gene>
    <name evidence="2" type="ORF">C1SCF055_LOCUS13855</name>
</gene>
<dbReference type="Gene3D" id="3.30.420.40">
    <property type="match status" value="1"/>
</dbReference>
<dbReference type="EMBL" id="CAMXCT010001090">
    <property type="protein sequence ID" value="CAI3986508.1"/>
    <property type="molecule type" value="Genomic_DNA"/>
</dbReference>
<keyword evidence="5" id="KW-1185">Reference proteome</keyword>
<dbReference type="InterPro" id="IPR004000">
    <property type="entry name" value="Actin"/>
</dbReference>
<dbReference type="Gene3D" id="3.90.640.10">
    <property type="entry name" value="Actin, Chain A, domain 4"/>
    <property type="match status" value="1"/>
</dbReference>
<evidence type="ECO:0000313" key="4">
    <source>
        <dbReference type="EMBL" id="CAL4773820.1"/>
    </source>
</evidence>
<evidence type="ECO:0000313" key="5">
    <source>
        <dbReference type="Proteomes" id="UP001152797"/>
    </source>
</evidence>
<name>A0A9P1FS98_9DINO</name>
<reference evidence="2" key="1">
    <citation type="submission" date="2022-10" db="EMBL/GenBank/DDBJ databases">
        <authorList>
            <person name="Chen Y."/>
            <person name="Dougan E. K."/>
            <person name="Chan C."/>
            <person name="Rhodes N."/>
            <person name="Thang M."/>
        </authorList>
    </citation>
    <scope>NUCLEOTIDE SEQUENCE</scope>
</reference>
<dbReference type="PRINTS" id="PR00190">
    <property type="entry name" value="ACTIN"/>
</dbReference>
<protein>
    <submittedName>
        <fullName evidence="4">Actin-66</fullName>
    </submittedName>
</protein>
<reference evidence="3" key="2">
    <citation type="submission" date="2024-04" db="EMBL/GenBank/DDBJ databases">
        <authorList>
            <person name="Chen Y."/>
            <person name="Shah S."/>
            <person name="Dougan E. K."/>
            <person name="Thang M."/>
            <person name="Chan C."/>
        </authorList>
    </citation>
    <scope>NUCLEOTIDE SEQUENCE [LARGE SCALE GENOMIC DNA]</scope>
</reference>
<comment type="caution">
    <text evidence="2">The sequence shown here is derived from an EMBL/GenBank/DDBJ whole genome shotgun (WGS) entry which is preliminary data.</text>
</comment>
<dbReference type="InterPro" id="IPR043129">
    <property type="entry name" value="ATPase_NBD"/>
</dbReference>
<dbReference type="PANTHER" id="PTHR11937">
    <property type="entry name" value="ACTIN"/>
    <property type="match status" value="1"/>
</dbReference>
<organism evidence="2">
    <name type="scientific">Cladocopium goreaui</name>
    <dbReference type="NCBI Taxonomy" id="2562237"/>
    <lineage>
        <taxon>Eukaryota</taxon>
        <taxon>Sar</taxon>
        <taxon>Alveolata</taxon>
        <taxon>Dinophyceae</taxon>
        <taxon>Suessiales</taxon>
        <taxon>Symbiodiniaceae</taxon>
        <taxon>Cladocopium</taxon>
    </lineage>
</organism>
<sequence length="162" mass="18019">MFETFNVPSFFLANSSVLSLYSTGRVTGMVLDVGHSTSYATPVVDGFLLPYYAILRTELAGAHLTACLLKLLIEKGYSFSSEGELEILEVVKEQHCHVALDTTADTQEILYQMPCGTILVLQSECLLCPELLFDPRSSDGMAKDQSVTELKLLHQLRDIFRH</sequence>
<dbReference type="Pfam" id="PF00022">
    <property type="entry name" value="Actin"/>
    <property type="match status" value="1"/>
</dbReference>
<dbReference type="OrthoDB" id="436844at2759"/>
<proteinExistence type="predicted"/>
<dbReference type="EMBL" id="CAMXCT020001090">
    <property type="protein sequence ID" value="CAL1139883.1"/>
    <property type="molecule type" value="Genomic_DNA"/>
</dbReference>
<evidence type="ECO:0000256" key="1">
    <source>
        <dbReference type="ARBA" id="ARBA00049360"/>
    </source>
</evidence>
<evidence type="ECO:0000313" key="3">
    <source>
        <dbReference type="EMBL" id="CAL1139883.1"/>
    </source>
</evidence>
<comment type="catalytic activity">
    <reaction evidence="1">
        <text>ATP + H2O = ADP + phosphate + H(+)</text>
        <dbReference type="Rhea" id="RHEA:13065"/>
        <dbReference type="ChEBI" id="CHEBI:15377"/>
        <dbReference type="ChEBI" id="CHEBI:15378"/>
        <dbReference type="ChEBI" id="CHEBI:30616"/>
        <dbReference type="ChEBI" id="CHEBI:43474"/>
        <dbReference type="ChEBI" id="CHEBI:456216"/>
    </reaction>
</comment>
<dbReference type="EMBL" id="CAMXCT030001090">
    <property type="protein sequence ID" value="CAL4773820.1"/>
    <property type="molecule type" value="Genomic_DNA"/>
</dbReference>
<dbReference type="SUPFAM" id="SSF53067">
    <property type="entry name" value="Actin-like ATPase domain"/>
    <property type="match status" value="2"/>
</dbReference>
<evidence type="ECO:0000313" key="2">
    <source>
        <dbReference type="EMBL" id="CAI3986508.1"/>
    </source>
</evidence>
<dbReference type="Proteomes" id="UP001152797">
    <property type="component" value="Unassembled WGS sequence"/>
</dbReference>
<dbReference type="AlphaFoldDB" id="A0A9P1FS98"/>
<accession>A0A9P1FS98</accession>